<accession>A0A1I7K4X0</accession>
<keyword evidence="2" id="KW-1185">Reference proteome</keyword>
<evidence type="ECO:0000313" key="2">
    <source>
        <dbReference type="Proteomes" id="UP000182491"/>
    </source>
</evidence>
<name>A0A1I7K4X0_9BACT</name>
<organism evidence="1 2">
    <name type="scientific">Pontibacter akesuensis</name>
    <dbReference type="NCBI Taxonomy" id="388950"/>
    <lineage>
        <taxon>Bacteria</taxon>
        <taxon>Pseudomonadati</taxon>
        <taxon>Bacteroidota</taxon>
        <taxon>Cytophagia</taxon>
        <taxon>Cytophagales</taxon>
        <taxon>Hymenobacteraceae</taxon>
        <taxon>Pontibacter</taxon>
    </lineage>
</organism>
<dbReference type="EMBL" id="FPCA01000004">
    <property type="protein sequence ID" value="SFU92487.1"/>
    <property type="molecule type" value="Genomic_DNA"/>
</dbReference>
<sequence length="83" mass="10141">MNLNQFNRQPLEQRTDLILRHGTYLAVRYRSQYVIRLYHFNSFFAEVWFEPRRDRFVLARSLCNHTGLHPYLDQVNISDILQQ</sequence>
<dbReference type="RefSeq" id="WP_068837124.1">
    <property type="nucleotide sequence ID" value="NZ_BMXC01000004.1"/>
</dbReference>
<evidence type="ECO:0000313" key="1">
    <source>
        <dbReference type="EMBL" id="SFU92487.1"/>
    </source>
</evidence>
<dbReference type="OrthoDB" id="853359at2"/>
<gene>
    <name evidence="1" type="ORF">SAMN04487941_3400</name>
</gene>
<reference evidence="2" key="1">
    <citation type="submission" date="2016-10" db="EMBL/GenBank/DDBJ databases">
        <authorList>
            <person name="Varghese N."/>
        </authorList>
    </citation>
    <scope>NUCLEOTIDE SEQUENCE [LARGE SCALE GENOMIC DNA]</scope>
    <source>
        <strain evidence="2">DSM 18820</strain>
    </source>
</reference>
<dbReference type="AlphaFoldDB" id="A0A1I7K4X0"/>
<dbReference type="Proteomes" id="UP000182491">
    <property type="component" value="Unassembled WGS sequence"/>
</dbReference>
<protein>
    <submittedName>
        <fullName evidence="1">Uncharacterized protein</fullName>
    </submittedName>
</protein>
<proteinExistence type="predicted"/>